<evidence type="ECO:0000313" key="2">
    <source>
        <dbReference type="EMBL" id="CAE0580678.1"/>
    </source>
</evidence>
<dbReference type="SMART" id="SM00185">
    <property type="entry name" value="ARM"/>
    <property type="match status" value="1"/>
</dbReference>
<dbReference type="InterPro" id="IPR000225">
    <property type="entry name" value="Armadillo"/>
</dbReference>
<feature type="compositionally biased region" description="Low complexity" evidence="1">
    <location>
        <begin position="49"/>
        <end position="67"/>
    </location>
</feature>
<gene>
    <name evidence="2" type="ORF">EHUX00137_LOCUS36278</name>
</gene>
<organism evidence="2">
    <name type="scientific">Emiliania huxleyi</name>
    <name type="common">Coccolithophore</name>
    <name type="synonym">Pontosphaera huxleyi</name>
    <dbReference type="NCBI Taxonomy" id="2903"/>
    <lineage>
        <taxon>Eukaryota</taxon>
        <taxon>Haptista</taxon>
        <taxon>Haptophyta</taxon>
        <taxon>Prymnesiophyceae</taxon>
        <taxon>Isochrysidales</taxon>
        <taxon>Noelaerhabdaceae</taxon>
        <taxon>Emiliania</taxon>
    </lineage>
</organism>
<reference evidence="2" key="1">
    <citation type="submission" date="2021-01" db="EMBL/GenBank/DDBJ databases">
        <authorList>
            <person name="Corre E."/>
            <person name="Pelletier E."/>
            <person name="Niang G."/>
            <person name="Scheremetjew M."/>
            <person name="Finn R."/>
            <person name="Kale V."/>
            <person name="Holt S."/>
            <person name="Cochrane G."/>
            <person name="Meng A."/>
            <person name="Brown T."/>
            <person name="Cohen L."/>
        </authorList>
    </citation>
    <scope>NUCLEOTIDE SEQUENCE</scope>
    <source>
        <strain evidence="2">379</strain>
    </source>
</reference>
<dbReference type="EMBL" id="HBIR01046439">
    <property type="protein sequence ID" value="CAE0580678.1"/>
    <property type="molecule type" value="Transcribed_RNA"/>
</dbReference>
<feature type="compositionally biased region" description="Pro residues" evidence="1">
    <location>
        <begin position="86"/>
        <end position="104"/>
    </location>
</feature>
<name>A0A7S3TD12_EMIHU</name>
<evidence type="ECO:0000256" key="1">
    <source>
        <dbReference type="SAM" id="MobiDB-lite"/>
    </source>
</evidence>
<sequence length="228" mass="23144">MSSVCASAGHSQPASARAQPPLTTTAGRRQPRRQSAGRVTSPPREPQTSASSDAAGTGSAASARAPSRPTPPADKSTARKRARSPSPLPSTLPPPPPLASPPPAAEAVSSSQEEGEGGGKEGGAQAAVSEAMGMAVDASIPSEVRTWVAQLRGGSDGQKEAAARELWVLAFDNADNKVAIAKAGGIAPLVALARGGTARQKYQAAGALRRLAFNADNKMTIQNAGWRI</sequence>
<dbReference type="Pfam" id="PF00514">
    <property type="entry name" value="Arm"/>
    <property type="match status" value="1"/>
</dbReference>
<dbReference type="InterPro" id="IPR016024">
    <property type="entry name" value="ARM-type_fold"/>
</dbReference>
<dbReference type="AlphaFoldDB" id="A0A7S3TD12"/>
<feature type="compositionally biased region" description="Polar residues" evidence="1">
    <location>
        <begin position="1"/>
        <end position="14"/>
    </location>
</feature>
<dbReference type="Gene3D" id="1.25.10.10">
    <property type="entry name" value="Leucine-rich Repeat Variant"/>
    <property type="match status" value="1"/>
</dbReference>
<feature type="region of interest" description="Disordered" evidence="1">
    <location>
        <begin position="1"/>
        <end position="126"/>
    </location>
</feature>
<proteinExistence type="predicted"/>
<dbReference type="SUPFAM" id="SSF48371">
    <property type="entry name" value="ARM repeat"/>
    <property type="match status" value="1"/>
</dbReference>
<dbReference type="InterPro" id="IPR011989">
    <property type="entry name" value="ARM-like"/>
</dbReference>
<accession>A0A7S3TD12</accession>
<protein>
    <submittedName>
        <fullName evidence="2">Uncharacterized protein</fullName>
    </submittedName>
</protein>